<dbReference type="RefSeq" id="WP_005643059.1">
    <property type="nucleotide sequence ID" value="NZ_JH976452.1"/>
</dbReference>
<protein>
    <recommendedName>
        <fullName evidence="3">DUF4747 domain-containing protein</fullName>
    </recommendedName>
</protein>
<comment type="caution">
    <text evidence="1">The sequence shown here is derived from an EMBL/GenBank/DDBJ whole genome shotgun (WGS) entry which is preliminary data.</text>
</comment>
<sequence length="285" mass="32384">MAKRSNPIKALKVKIINIVLYPEEAQKTENYIEYFKKIFEDKITVNTYGDRYTRVQTYYTTDDGNVIYGAFANAAFFDPEAPALDSDTNEVVPSGADPKKGLGLKTWEYYFFSEYHRLVFLDKETSGSQILDFLNSALNRFLDKDDYQVNTEKDRELIDRIIKSTSLSKLKVVVSYSNNDNNKGWKKLIDDQLKRSRPKKAVLDLSGSKKIPIDVTRSEMITGFVELSASNGYVEASEIDEKGAIHPIRTIDHPMVKVVEFIDSPISALKKMIRSIAGFGEKTSE</sequence>
<dbReference type="Proteomes" id="UP000006271">
    <property type="component" value="Unassembled WGS sequence"/>
</dbReference>
<reference evidence="1 2" key="1">
    <citation type="submission" date="2012-02" db="EMBL/GenBank/DDBJ databases">
        <title>The Genome Sequence of Parabacteroides merdae CL03T12C32.</title>
        <authorList>
            <consortium name="The Broad Institute Genome Sequencing Platform"/>
            <person name="Earl A."/>
            <person name="Ward D."/>
            <person name="Feldgarden M."/>
            <person name="Gevers D."/>
            <person name="Zitomersky N.L."/>
            <person name="Coyne M.J."/>
            <person name="Comstock L.E."/>
            <person name="Young S.K."/>
            <person name="Zeng Q."/>
            <person name="Gargeya S."/>
            <person name="Fitzgerald M."/>
            <person name="Haas B."/>
            <person name="Abouelleil A."/>
            <person name="Alvarado L."/>
            <person name="Arachchi H.M."/>
            <person name="Berlin A."/>
            <person name="Chapman S.B."/>
            <person name="Gearin G."/>
            <person name="Goldberg J."/>
            <person name="Griggs A."/>
            <person name="Gujja S."/>
            <person name="Hansen M."/>
            <person name="Heiman D."/>
            <person name="Howarth C."/>
            <person name="Larimer J."/>
            <person name="Lui A."/>
            <person name="MacDonald P.J.P."/>
            <person name="McCowen C."/>
            <person name="Montmayeur A."/>
            <person name="Murphy C."/>
            <person name="Neiman D."/>
            <person name="Pearson M."/>
            <person name="Priest M."/>
            <person name="Roberts A."/>
            <person name="Saif S."/>
            <person name="Shea T."/>
            <person name="Sisk P."/>
            <person name="Stolte C."/>
            <person name="Sykes S."/>
            <person name="Wortman J."/>
            <person name="Nusbaum C."/>
            <person name="Birren B."/>
        </authorList>
    </citation>
    <scope>NUCLEOTIDE SEQUENCE [LARGE SCALE GENOMIC DNA]</scope>
    <source>
        <strain evidence="1 2">CL03T12C32</strain>
    </source>
</reference>
<evidence type="ECO:0008006" key="3">
    <source>
        <dbReference type="Google" id="ProtNLM"/>
    </source>
</evidence>
<organism evidence="1 2">
    <name type="scientific">Parabacteroides merdae CL03T12C32</name>
    <dbReference type="NCBI Taxonomy" id="999420"/>
    <lineage>
        <taxon>Bacteria</taxon>
        <taxon>Pseudomonadati</taxon>
        <taxon>Bacteroidota</taxon>
        <taxon>Bacteroidia</taxon>
        <taxon>Bacteroidales</taxon>
        <taxon>Tannerellaceae</taxon>
        <taxon>Parabacteroides</taxon>
    </lineage>
</organism>
<dbReference type="AlphaFoldDB" id="K6AJT8"/>
<dbReference type="InterPro" id="IPR031832">
    <property type="entry name" value="DUF4747"/>
</dbReference>
<gene>
    <name evidence="1" type="ORF">HMPREF1060_00641</name>
</gene>
<evidence type="ECO:0000313" key="2">
    <source>
        <dbReference type="Proteomes" id="UP000006271"/>
    </source>
</evidence>
<dbReference type="Pfam" id="PF15931">
    <property type="entry name" value="DUF4747"/>
    <property type="match status" value="1"/>
</dbReference>
<evidence type="ECO:0000313" key="1">
    <source>
        <dbReference type="EMBL" id="EKN16003.1"/>
    </source>
</evidence>
<proteinExistence type="predicted"/>
<dbReference type="HOGENOM" id="CLU_976082_0_0_10"/>
<name>K6AJT8_9BACT</name>
<dbReference type="EMBL" id="AGZQ01000002">
    <property type="protein sequence ID" value="EKN16003.1"/>
    <property type="molecule type" value="Genomic_DNA"/>
</dbReference>
<accession>K6AJT8</accession>